<protein>
    <recommendedName>
        <fullName evidence="3">50S ribosomal protein L23</fullName>
    </recommendedName>
</protein>
<dbReference type="Proteomes" id="UP000640614">
    <property type="component" value="Unassembled WGS sequence"/>
</dbReference>
<organism evidence="1 2">
    <name type="scientific">Flavobacterium hungaricum</name>
    <dbReference type="NCBI Taxonomy" id="2082725"/>
    <lineage>
        <taxon>Bacteria</taxon>
        <taxon>Pseudomonadati</taxon>
        <taxon>Bacteroidota</taxon>
        <taxon>Flavobacteriia</taxon>
        <taxon>Flavobacteriales</taxon>
        <taxon>Flavobacteriaceae</taxon>
        <taxon>Flavobacterium</taxon>
    </lineage>
</organism>
<name>A0ABR9TPR4_9FLAO</name>
<evidence type="ECO:0008006" key="3">
    <source>
        <dbReference type="Google" id="ProtNLM"/>
    </source>
</evidence>
<keyword evidence="2" id="KW-1185">Reference proteome</keyword>
<reference evidence="1 2" key="1">
    <citation type="submission" date="2018-07" db="EMBL/GenBank/DDBJ databases">
        <title>Genome assembly of strain KB82.</title>
        <authorList>
            <person name="Kukolya J."/>
            <person name="Horvath B."/>
            <person name="Nagy I."/>
            <person name="Toth A."/>
        </authorList>
    </citation>
    <scope>NUCLEOTIDE SEQUENCE [LARGE SCALE GENOMIC DNA]</scope>
    <source>
        <strain evidence="1 2">Kb82</strain>
    </source>
</reference>
<proteinExistence type="predicted"/>
<evidence type="ECO:0000313" key="1">
    <source>
        <dbReference type="EMBL" id="MBE8727367.1"/>
    </source>
</evidence>
<gene>
    <name evidence="1" type="ORF">C4F50_20835</name>
</gene>
<accession>A0ABR9TPR4</accession>
<evidence type="ECO:0000313" key="2">
    <source>
        <dbReference type="Proteomes" id="UP000640614"/>
    </source>
</evidence>
<sequence length="61" mass="6834">MPELYFKVKNMATTIKITPVVEGLESKKFNTTISSSKTNKISEEKKAKIFSLVNKVLAKNS</sequence>
<dbReference type="EMBL" id="PRDM01000005">
    <property type="protein sequence ID" value="MBE8727367.1"/>
    <property type="molecule type" value="Genomic_DNA"/>
</dbReference>
<comment type="caution">
    <text evidence="1">The sequence shown here is derived from an EMBL/GenBank/DDBJ whole genome shotgun (WGS) entry which is preliminary data.</text>
</comment>